<feature type="compositionally biased region" description="Basic and acidic residues" evidence="1">
    <location>
        <begin position="17"/>
        <end position="30"/>
    </location>
</feature>
<accession>A0A151AEJ3</accession>
<organism evidence="2 3">
    <name type="scientific">Halalkalicoccus paucihalophilus</name>
    <dbReference type="NCBI Taxonomy" id="1008153"/>
    <lineage>
        <taxon>Archaea</taxon>
        <taxon>Methanobacteriati</taxon>
        <taxon>Methanobacteriota</taxon>
        <taxon>Stenosarchaea group</taxon>
        <taxon>Halobacteria</taxon>
        <taxon>Halobacteriales</taxon>
        <taxon>Halococcaceae</taxon>
        <taxon>Halalkalicoccus</taxon>
    </lineage>
</organism>
<proteinExistence type="predicted"/>
<sequence length="30" mass="3304">MIDDKRTSTEGASEKVAAVERELGREPRGD</sequence>
<protein>
    <submittedName>
        <fullName evidence="2">Uncharacterized protein</fullName>
    </submittedName>
</protein>
<evidence type="ECO:0000313" key="3">
    <source>
        <dbReference type="Proteomes" id="UP000075321"/>
    </source>
</evidence>
<comment type="caution">
    <text evidence="2">The sequence shown here is derived from an EMBL/GenBank/DDBJ whole genome shotgun (WGS) entry which is preliminary data.</text>
</comment>
<reference evidence="2 3" key="1">
    <citation type="submission" date="2016-02" db="EMBL/GenBank/DDBJ databases">
        <title>Genome sequence of Halalkalicoccus paucihalophilus DSM 24557.</title>
        <authorList>
            <person name="Poehlein A."/>
            <person name="Daniel R."/>
        </authorList>
    </citation>
    <scope>NUCLEOTIDE SEQUENCE [LARGE SCALE GENOMIC DNA]</scope>
    <source>
        <strain evidence="2 3">DSM 24557</strain>
    </source>
</reference>
<evidence type="ECO:0000256" key="1">
    <source>
        <dbReference type="SAM" id="MobiDB-lite"/>
    </source>
</evidence>
<gene>
    <name evidence="2" type="ORF">HAPAU_12000</name>
</gene>
<dbReference type="EMBL" id="LTAZ01000004">
    <property type="protein sequence ID" value="KYH26108.1"/>
    <property type="molecule type" value="Genomic_DNA"/>
</dbReference>
<dbReference type="PATRIC" id="fig|1008153.3.peg.1207"/>
<evidence type="ECO:0000313" key="2">
    <source>
        <dbReference type="EMBL" id="KYH26108.1"/>
    </source>
</evidence>
<dbReference type="Proteomes" id="UP000075321">
    <property type="component" value="Unassembled WGS sequence"/>
</dbReference>
<name>A0A151AEJ3_9EURY</name>
<dbReference type="AlphaFoldDB" id="A0A151AEJ3"/>
<keyword evidence="3" id="KW-1185">Reference proteome</keyword>
<feature type="region of interest" description="Disordered" evidence="1">
    <location>
        <begin position="1"/>
        <end position="30"/>
    </location>
</feature>